<feature type="chain" id="PRO_5014832773" description="EF-hand domain-containing protein" evidence="3">
    <location>
        <begin position="30"/>
        <end position="274"/>
    </location>
</feature>
<evidence type="ECO:0000313" key="6">
    <source>
        <dbReference type="Proteomes" id="UP000233256"/>
    </source>
</evidence>
<evidence type="ECO:0000259" key="4">
    <source>
        <dbReference type="Pfam" id="PF13202"/>
    </source>
</evidence>
<comment type="caution">
    <text evidence="5">The sequence shown here is derived from an EMBL/GenBank/DDBJ whole genome shotgun (WGS) entry which is preliminary data.</text>
</comment>
<proteinExistence type="predicted"/>
<dbReference type="SUPFAM" id="SSF47473">
    <property type="entry name" value="EF-hand"/>
    <property type="match status" value="1"/>
</dbReference>
<keyword evidence="3" id="KW-0732">Signal</keyword>
<evidence type="ECO:0000256" key="1">
    <source>
        <dbReference type="SAM" id="Coils"/>
    </source>
</evidence>
<dbReference type="GO" id="GO:0005509">
    <property type="term" value="F:calcium ion binding"/>
    <property type="evidence" value="ECO:0007669"/>
    <property type="project" value="InterPro"/>
</dbReference>
<dbReference type="PROSITE" id="PS00018">
    <property type="entry name" value="EF_HAND_1"/>
    <property type="match status" value="1"/>
</dbReference>
<feature type="region of interest" description="Disordered" evidence="2">
    <location>
        <begin position="37"/>
        <end position="77"/>
    </location>
</feature>
<feature type="region of interest" description="Disordered" evidence="2">
    <location>
        <begin position="198"/>
        <end position="274"/>
    </location>
</feature>
<protein>
    <recommendedName>
        <fullName evidence="4">EF-hand domain-containing protein</fullName>
    </recommendedName>
</protein>
<sequence>MKFMNSSILRNGAMILGISAMLIGSAAFAQDDLDLSGTDDQTQVSSQKEGRGKGGKGGMKGRMNRASMRSEYDTDGDGTVTDAEKAAFITKYDTDGDGQLSYAERKVAREAVKSANLAKIDTDGDGTVSKEERTAAREAFRAAALKKLDTDGDGVVSDTEKEAAKAAREAAMAERRAQGLENLKSRLDTDATFRERFLSRHDSDGDGTLSDTEIEAASQQKRGGMRGNRGSGQQGQGVGSLQNDQTGGTSDQGLGMGAGQGRRGGRGGRKGRNF</sequence>
<feature type="compositionally biased region" description="Basic residues" evidence="2">
    <location>
        <begin position="263"/>
        <end position="274"/>
    </location>
</feature>
<feature type="coiled-coil region" evidence="1">
    <location>
        <begin position="156"/>
        <end position="190"/>
    </location>
</feature>
<dbReference type="InterPro" id="IPR018247">
    <property type="entry name" value="EF_Hand_1_Ca_BS"/>
</dbReference>
<feature type="domain" description="EF-hand" evidence="4">
    <location>
        <begin position="91"/>
        <end position="104"/>
    </location>
</feature>
<name>A0A2N1PM29_9BACT</name>
<dbReference type="AlphaFoldDB" id="A0A2N1PM29"/>
<organism evidence="5 6">
    <name type="scientific">Candidatus Wallbacteria bacterium HGW-Wallbacteria-1</name>
    <dbReference type="NCBI Taxonomy" id="2013854"/>
    <lineage>
        <taxon>Bacteria</taxon>
        <taxon>Candidatus Walliibacteriota</taxon>
    </lineage>
</organism>
<dbReference type="Gene3D" id="1.10.238.10">
    <property type="entry name" value="EF-hand"/>
    <property type="match status" value="2"/>
</dbReference>
<feature type="domain" description="EF-hand" evidence="4">
    <location>
        <begin position="119"/>
        <end position="132"/>
    </location>
</feature>
<dbReference type="Pfam" id="PF13202">
    <property type="entry name" value="EF-hand_5"/>
    <property type="match status" value="3"/>
</dbReference>
<evidence type="ECO:0000256" key="3">
    <source>
        <dbReference type="SAM" id="SignalP"/>
    </source>
</evidence>
<feature type="compositionally biased region" description="Gly residues" evidence="2">
    <location>
        <begin position="225"/>
        <end position="238"/>
    </location>
</feature>
<evidence type="ECO:0000313" key="5">
    <source>
        <dbReference type="EMBL" id="PKK89389.1"/>
    </source>
</evidence>
<feature type="compositionally biased region" description="Polar residues" evidence="2">
    <location>
        <begin position="38"/>
        <end position="47"/>
    </location>
</feature>
<dbReference type="Proteomes" id="UP000233256">
    <property type="component" value="Unassembled WGS sequence"/>
</dbReference>
<gene>
    <name evidence="5" type="ORF">CVV64_14720</name>
</gene>
<dbReference type="InterPro" id="IPR002048">
    <property type="entry name" value="EF_hand_dom"/>
</dbReference>
<feature type="compositionally biased region" description="Polar residues" evidence="2">
    <location>
        <begin position="240"/>
        <end position="252"/>
    </location>
</feature>
<dbReference type="EMBL" id="PGXC01000019">
    <property type="protein sequence ID" value="PKK89389.1"/>
    <property type="molecule type" value="Genomic_DNA"/>
</dbReference>
<feature type="domain" description="EF-hand" evidence="4">
    <location>
        <begin position="143"/>
        <end position="160"/>
    </location>
</feature>
<evidence type="ECO:0000256" key="2">
    <source>
        <dbReference type="SAM" id="MobiDB-lite"/>
    </source>
</evidence>
<reference evidence="5 6" key="1">
    <citation type="journal article" date="2017" name="ISME J.">
        <title>Potential for microbial H2 and metal transformations associated with novel bacteria and archaea in deep terrestrial subsurface sediments.</title>
        <authorList>
            <person name="Hernsdorf A.W."/>
            <person name="Amano Y."/>
            <person name="Miyakawa K."/>
            <person name="Ise K."/>
            <person name="Suzuki Y."/>
            <person name="Anantharaman K."/>
            <person name="Probst A."/>
            <person name="Burstein D."/>
            <person name="Thomas B.C."/>
            <person name="Banfield J.F."/>
        </authorList>
    </citation>
    <scope>NUCLEOTIDE SEQUENCE [LARGE SCALE GENOMIC DNA]</scope>
    <source>
        <strain evidence="5">HGW-Wallbacteria-1</strain>
    </source>
</reference>
<keyword evidence="1" id="KW-0175">Coiled coil</keyword>
<feature type="signal peptide" evidence="3">
    <location>
        <begin position="1"/>
        <end position="29"/>
    </location>
</feature>
<accession>A0A2N1PM29</accession>
<dbReference type="InterPro" id="IPR011992">
    <property type="entry name" value="EF-hand-dom_pair"/>
</dbReference>